<accession>A0ABU0XEQ3</accession>
<proteinExistence type="predicted"/>
<comment type="caution">
    <text evidence="7">The sequence shown here is derived from an EMBL/GenBank/DDBJ whole genome shotgun (WGS) entry which is preliminary data.</text>
</comment>
<gene>
    <name evidence="7" type="ORF">RBR11_06670</name>
</gene>
<dbReference type="InterPro" id="IPR020846">
    <property type="entry name" value="MFS_dom"/>
</dbReference>
<dbReference type="Proteomes" id="UP001230289">
    <property type="component" value="Unassembled WGS sequence"/>
</dbReference>
<reference evidence="7 8" key="1">
    <citation type="submission" date="2023-08" db="EMBL/GenBank/DDBJ databases">
        <title>Microbacterium sp. nov., isolated from a waste landfill.</title>
        <authorList>
            <person name="Wen W."/>
        </authorList>
    </citation>
    <scope>NUCLEOTIDE SEQUENCE [LARGE SCALE GENOMIC DNA]</scope>
    <source>
        <strain evidence="7 8">ASV81</strain>
    </source>
</reference>
<feature type="transmembrane region" description="Helical" evidence="5">
    <location>
        <begin position="104"/>
        <end position="129"/>
    </location>
</feature>
<feature type="transmembrane region" description="Helical" evidence="5">
    <location>
        <begin position="167"/>
        <end position="187"/>
    </location>
</feature>
<feature type="transmembrane region" description="Helical" evidence="5">
    <location>
        <begin position="218"/>
        <end position="238"/>
    </location>
</feature>
<feature type="transmembrane region" description="Helical" evidence="5">
    <location>
        <begin position="136"/>
        <end position="161"/>
    </location>
</feature>
<evidence type="ECO:0000313" key="8">
    <source>
        <dbReference type="Proteomes" id="UP001230289"/>
    </source>
</evidence>
<dbReference type="PROSITE" id="PS50850">
    <property type="entry name" value="MFS"/>
    <property type="match status" value="1"/>
</dbReference>
<feature type="transmembrane region" description="Helical" evidence="5">
    <location>
        <begin position="282"/>
        <end position="302"/>
    </location>
</feature>
<sequence>MTNPVAQRSAVLPLVLLVAAILADGFDTASLGFIVPVLSKLWGTSPAAFSIAFVATNIGAVIGYLLSGRLSARIGAARVVPLAVALYSAAVVLTVFAGSIPVLIAIRLITGIGLGAVLPAAVSLGTALVQPRRRPMIAIIVTLGIAAGATLSGLVGAPLIAGLGWQSAFWVPGVFALVLAPILLLVLRGIRTDARPAGSVAPAGVGSLFAPGLRSATLLLWAYSFLVFITLYLLQSWLPTLVIQYGIPVERVSSATAAFSAGSVVGGLALALLSVLIPAPRIIVALSVLTGAVLVVIGATAVPAGGLLLLVAVSGIGAAAGTNGQAGLAVALYGEHHRTVGVGWAAAAGRIGSIVGPALGGVLLGMHAPASSIILLTVIPVVLSIVVLLLFAAASRRSPASTADDASDEAVAVAG</sequence>
<dbReference type="Gene3D" id="1.20.1250.20">
    <property type="entry name" value="MFS general substrate transporter like domains"/>
    <property type="match status" value="2"/>
</dbReference>
<dbReference type="RefSeq" id="WP_308488539.1">
    <property type="nucleotide sequence ID" value="NZ_JAVFCB010000003.1"/>
</dbReference>
<evidence type="ECO:0000259" key="6">
    <source>
        <dbReference type="PROSITE" id="PS50850"/>
    </source>
</evidence>
<comment type="subcellular location">
    <subcellularLocation>
        <location evidence="1">Cell membrane</location>
        <topology evidence="1">Multi-pass membrane protein</topology>
    </subcellularLocation>
</comment>
<feature type="domain" description="Major facilitator superfamily (MFS) profile" evidence="6">
    <location>
        <begin position="13"/>
        <end position="396"/>
    </location>
</feature>
<keyword evidence="8" id="KW-1185">Reference proteome</keyword>
<dbReference type="InterPro" id="IPR036259">
    <property type="entry name" value="MFS_trans_sf"/>
</dbReference>
<dbReference type="PANTHER" id="PTHR23508:SF10">
    <property type="entry name" value="CARBOXYLIC ACID TRANSPORTER PROTEIN HOMOLOG"/>
    <property type="match status" value="1"/>
</dbReference>
<keyword evidence="4 5" id="KW-0472">Membrane</keyword>
<evidence type="ECO:0000256" key="4">
    <source>
        <dbReference type="ARBA" id="ARBA00023136"/>
    </source>
</evidence>
<evidence type="ECO:0000256" key="3">
    <source>
        <dbReference type="ARBA" id="ARBA00022989"/>
    </source>
</evidence>
<name>A0ABU0XEQ3_9MICO</name>
<keyword evidence="3 5" id="KW-1133">Transmembrane helix</keyword>
<organism evidence="7 8">
    <name type="scientific">Microbacterium capsulatum</name>
    <dbReference type="NCBI Taxonomy" id="3041921"/>
    <lineage>
        <taxon>Bacteria</taxon>
        <taxon>Bacillati</taxon>
        <taxon>Actinomycetota</taxon>
        <taxon>Actinomycetes</taxon>
        <taxon>Micrococcales</taxon>
        <taxon>Microbacteriaceae</taxon>
        <taxon>Microbacterium</taxon>
    </lineage>
</organism>
<dbReference type="PANTHER" id="PTHR23508">
    <property type="entry name" value="CARBOXYLIC ACID TRANSPORTER PROTEIN HOMOLOG"/>
    <property type="match status" value="1"/>
</dbReference>
<feature type="transmembrane region" description="Helical" evidence="5">
    <location>
        <begin position="47"/>
        <end position="67"/>
    </location>
</feature>
<keyword evidence="2 5" id="KW-0812">Transmembrane</keyword>
<feature type="transmembrane region" description="Helical" evidence="5">
    <location>
        <begin position="258"/>
        <end position="277"/>
    </location>
</feature>
<evidence type="ECO:0000256" key="1">
    <source>
        <dbReference type="ARBA" id="ARBA00004651"/>
    </source>
</evidence>
<feature type="transmembrane region" description="Helical" evidence="5">
    <location>
        <begin position="79"/>
        <end position="98"/>
    </location>
</feature>
<feature type="transmembrane region" description="Helical" evidence="5">
    <location>
        <begin position="372"/>
        <end position="393"/>
    </location>
</feature>
<dbReference type="InterPro" id="IPR011701">
    <property type="entry name" value="MFS"/>
</dbReference>
<evidence type="ECO:0000313" key="7">
    <source>
        <dbReference type="EMBL" id="MDQ4213596.1"/>
    </source>
</evidence>
<evidence type="ECO:0000256" key="2">
    <source>
        <dbReference type="ARBA" id="ARBA00022692"/>
    </source>
</evidence>
<protein>
    <submittedName>
        <fullName evidence="7">MFS transporter</fullName>
    </submittedName>
</protein>
<dbReference type="SUPFAM" id="SSF103473">
    <property type="entry name" value="MFS general substrate transporter"/>
    <property type="match status" value="1"/>
</dbReference>
<feature type="transmembrane region" description="Helical" evidence="5">
    <location>
        <begin position="344"/>
        <end position="366"/>
    </location>
</feature>
<dbReference type="EMBL" id="JAVFCB010000003">
    <property type="protein sequence ID" value="MDQ4213596.1"/>
    <property type="molecule type" value="Genomic_DNA"/>
</dbReference>
<dbReference type="Pfam" id="PF07690">
    <property type="entry name" value="MFS_1"/>
    <property type="match status" value="1"/>
</dbReference>
<evidence type="ECO:0000256" key="5">
    <source>
        <dbReference type="SAM" id="Phobius"/>
    </source>
</evidence>
<feature type="transmembrane region" description="Helical" evidence="5">
    <location>
        <begin position="308"/>
        <end position="332"/>
    </location>
</feature>